<evidence type="ECO:0000313" key="1">
    <source>
        <dbReference type="EMBL" id="VWB16567.1"/>
    </source>
</evidence>
<accession>A0A6P2HFV7</accession>
<protein>
    <submittedName>
        <fullName evidence="1">Integrase catalytic subunit</fullName>
    </submittedName>
</protein>
<dbReference type="AlphaFoldDB" id="A0A6P2HFV7"/>
<gene>
    <name evidence="1" type="ORF">BLA23254_00620</name>
</gene>
<dbReference type="Proteomes" id="UP000494218">
    <property type="component" value="Unassembled WGS sequence"/>
</dbReference>
<evidence type="ECO:0000313" key="2">
    <source>
        <dbReference type="Proteomes" id="UP000494218"/>
    </source>
</evidence>
<name>A0A6P2HFV7_BURL3</name>
<reference evidence="1 2" key="1">
    <citation type="submission" date="2019-09" db="EMBL/GenBank/DDBJ databases">
        <authorList>
            <person name="Depoorter E."/>
        </authorList>
    </citation>
    <scope>NUCLEOTIDE SEQUENCE [LARGE SCALE GENOMIC DNA]</scope>
    <source>
        <strain evidence="1">LMG 23254</strain>
    </source>
</reference>
<organism evidence="1 2">
    <name type="scientific">Burkholderia lata (strain ATCC 17760 / DSM 23089 / LMG 22485 / NCIMB 9086 / R18194 / 383)</name>
    <dbReference type="NCBI Taxonomy" id="482957"/>
    <lineage>
        <taxon>Bacteria</taxon>
        <taxon>Pseudomonadati</taxon>
        <taxon>Pseudomonadota</taxon>
        <taxon>Betaproteobacteria</taxon>
        <taxon>Burkholderiales</taxon>
        <taxon>Burkholderiaceae</taxon>
        <taxon>Burkholderia</taxon>
        <taxon>Burkholderia cepacia complex</taxon>
    </lineage>
</organism>
<proteinExistence type="predicted"/>
<dbReference type="EMBL" id="CABVPW010000002">
    <property type="protein sequence ID" value="VWB16567.1"/>
    <property type="molecule type" value="Genomic_DNA"/>
</dbReference>
<sequence>MHYLKSGVRRNNARKGETRAQARMDSVDWIEGYFNWQRLHTLIDLLAPVDYEAGLVAA</sequence>